<keyword evidence="5 8" id="KW-0521">NADP</keyword>
<accession>A0ABT9ZQE0</accession>
<evidence type="ECO:0000256" key="4">
    <source>
        <dbReference type="ARBA" id="ARBA00022643"/>
    </source>
</evidence>
<feature type="region of interest" description="Disordered" evidence="9">
    <location>
        <begin position="189"/>
        <end position="211"/>
    </location>
</feature>
<dbReference type="InterPro" id="IPR000415">
    <property type="entry name" value="Nitroreductase-like"/>
</dbReference>
<comment type="caution">
    <text evidence="11">The sequence shown here is derived from an EMBL/GenBank/DDBJ whole genome shotgun (WGS) entry which is preliminary data.</text>
</comment>
<evidence type="ECO:0000313" key="11">
    <source>
        <dbReference type="EMBL" id="MDQ0253462.1"/>
    </source>
</evidence>
<keyword evidence="4 8" id="KW-0288">FMN</keyword>
<dbReference type="Proteomes" id="UP001230005">
    <property type="component" value="Unassembled WGS sequence"/>
</dbReference>
<dbReference type="PIRSF" id="PIRSF000232">
    <property type="entry name" value="YdjA"/>
    <property type="match status" value="1"/>
</dbReference>
<dbReference type="SUPFAM" id="SSF55469">
    <property type="entry name" value="FMN-dependent nitroreductase-like"/>
    <property type="match status" value="1"/>
</dbReference>
<comment type="cofactor">
    <cofactor evidence="1 8">
        <name>FMN</name>
        <dbReference type="ChEBI" id="CHEBI:58210"/>
    </cofactor>
</comment>
<dbReference type="EC" id="1.-.-.-" evidence="8"/>
<evidence type="ECO:0000256" key="3">
    <source>
        <dbReference type="ARBA" id="ARBA00022630"/>
    </source>
</evidence>
<dbReference type="InterPro" id="IPR026021">
    <property type="entry name" value="YdjA-like"/>
</dbReference>
<evidence type="ECO:0000256" key="6">
    <source>
        <dbReference type="ARBA" id="ARBA00023002"/>
    </source>
</evidence>
<evidence type="ECO:0000256" key="2">
    <source>
        <dbReference type="ARBA" id="ARBA00007118"/>
    </source>
</evidence>
<evidence type="ECO:0000256" key="1">
    <source>
        <dbReference type="ARBA" id="ARBA00001917"/>
    </source>
</evidence>
<evidence type="ECO:0000259" key="10">
    <source>
        <dbReference type="Pfam" id="PF00881"/>
    </source>
</evidence>
<proteinExistence type="inferred from homology"/>
<dbReference type="PANTHER" id="PTHR43821">
    <property type="entry name" value="NAD(P)H NITROREDUCTASE YDJA-RELATED"/>
    <property type="match status" value="1"/>
</dbReference>
<evidence type="ECO:0000256" key="5">
    <source>
        <dbReference type="ARBA" id="ARBA00022857"/>
    </source>
</evidence>
<keyword evidence="3 8" id="KW-0285">Flavoprotein</keyword>
<dbReference type="Gene3D" id="3.40.109.10">
    <property type="entry name" value="NADH Oxidase"/>
    <property type="match status" value="1"/>
</dbReference>
<feature type="compositionally biased region" description="Polar residues" evidence="9">
    <location>
        <begin position="191"/>
        <end position="211"/>
    </location>
</feature>
<protein>
    <recommendedName>
        <fullName evidence="8">Putative NAD(P)H nitroreductase</fullName>
        <ecNumber evidence="8">1.-.-.-</ecNumber>
    </recommendedName>
</protein>
<dbReference type="CDD" id="cd02135">
    <property type="entry name" value="YdjA-like"/>
    <property type="match status" value="1"/>
</dbReference>
<dbReference type="Pfam" id="PF00881">
    <property type="entry name" value="Nitroreductase"/>
    <property type="match status" value="1"/>
</dbReference>
<dbReference type="InterPro" id="IPR052530">
    <property type="entry name" value="NAD(P)H_nitroreductase"/>
</dbReference>
<keyword evidence="6 8" id="KW-0560">Oxidoreductase</keyword>
<reference evidence="11 12" key="1">
    <citation type="submission" date="2023-07" db="EMBL/GenBank/DDBJ databases">
        <title>Genomic Encyclopedia of Type Strains, Phase IV (KMG-IV): sequencing the most valuable type-strain genomes for metagenomic binning, comparative biology and taxonomic classification.</title>
        <authorList>
            <person name="Goeker M."/>
        </authorList>
    </citation>
    <scope>NUCLEOTIDE SEQUENCE [LARGE SCALE GENOMIC DNA]</scope>
    <source>
        <strain evidence="11 12">DSM 9768</strain>
    </source>
</reference>
<comment type="similarity">
    <text evidence="2 8">Belongs to the nitroreductase family.</text>
</comment>
<sequence>MNSISYIGKGFVIVDIFKGIHERRSIGKVKSDPVEKEKIEKMLEAATWAPNHHHTEPWKFFVLSGEGRRPLGRVLAEIAKESMDDPTTTENQEKLKKAAEKPFRAPVIITVAVTPSDNPKVIPIEEVAAVSAAIQNMLLAAHAQGLGAIWRSGKPAYHPKMKELFGLREQDEVLGFVYVGYSDMPERQGKRTSFTEKTTWVDSDNGGNSIS</sequence>
<evidence type="ECO:0000256" key="7">
    <source>
        <dbReference type="ARBA" id="ARBA00023027"/>
    </source>
</evidence>
<keyword evidence="7 8" id="KW-0520">NAD</keyword>
<name>A0ABT9ZQE0_9BACI</name>
<evidence type="ECO:0000256" key="9">
    <source>
        <dbReference type="SAM" id="MobiDB-lite"/>
    </source>
</evidence>
<dbReference type="PANTHER" id="PTHR43821:SF1">
    <property type="entry name" value="NAD(P)H NITROREDUCTASE YDJA-RELATED"/>
    <property type="match status" value="1"/>
</dbReference>
<dbReference type="InterPro" id="IPR029479">
    <property type="entry name" value="Nitroreductase"/>
</dbReference>
<gene>
    <name evidence="11" type="ORF">J2S74_000834</name>
</gene>
<feature type="domain" description="Nitroreductase" evidence="10">
    <location>
        <begin position="20"/>
        <end position="181"/>
    </location>
</feature>
<dbReference type="EMBL" id="JAUSUG010000002">
    <property type="protein sequence ID" value="MDQ0253462.1"/>
    <property type="molecule type" value="Genomic_DNA"/>
</dbReference>
<evidence type="ECO:0000256" key="8">
    <source>
        <dbReference type="PIRNR" id="PIRNR000232"/>
    </source>
</evidence>
<keyword evidence="12" id="KW-1185">Reference proteome</keyword>
<evidence type="ECO:0000313" key="12">
    <source>
        <dbReference type="Proteomes" id="UP001230005"/>
    </source>
</evidence>
<organism evidence="11 12">
    <name type="scientific">Evansella vedderi</name>
    <dbReference type="NCBI Taxonomy" id="38282"/>
    <lineage>
        <taxon>Bacteria</taxon>
        <taxon>Bacillati</taxon>
        <taxon>Bacillota</taxon>
        <taxon>Bacilli</taxon>
        <taxon>Bacillales</taxon>
        <taxon>Bacillaceae</taxon>
        <taxon>Evansella</taxon>
    </lineage>
</organism>